<evidence type="ECO:0000313" key="3">
    <source>
        <dbReference type="Proteomes" id="UP000230842"/>
    </source>
</evidence>
<organism evidence="2 3">
    <name type="scientific">Mumia flava</name>
    <dbReference type="NCBI Taxonomy" id="1348852"/>
    <lineage>
        <taxon>Bacteria</taxon>
        <taxon>Bacillati</taxon>
        <taxon>Actinomycetota</taxon>
        <taxon>Actinomycetes</taxon>
        <taxon>Propionibacteriales</taxon>
        <taxon>Nocardioidaceae</taxon>
        <taxon>Mumia</taxon>
    </lineage>
</organism>
<keyword evidence="1" id="KW-0812">Transmembrane</keyword>
<accession>A0A0B2B763</accession>
<feature type="transmembrane region" description="Helical" evidence="1">
    <location>
        <begin position="131"/>
        <end position="154"/>
    </location>
</feature>
<dbReference type="RefSeq" id="WP_039363232.1">
    <property type="nucleotide sequence ID" value="NZ_PGEZ01000001.1"/>
</dbReference>
<dbReference type="OrthoDB" id="4350047at2"/>
<dbReference type="EMBL" id="PGEZ01000001">
    <property type="protein sequence ID" value="PJJ57638.1"/>
    <property type="molecule type" value="Genomic_DNA"/>
</dbReference>
<feature type="transmembrane region" description="Helical" evidence="1">
    <location>
        <begin position="22"/>
        <end position="50"/>
    </location>
</feature>
<sequence length="299" mass="31090">MTDAETDTTVTVSRLARIVGQVVAPVTLLTALLFFFGWSRAAALFGYFGLDTTVLHLSTTDYLLGAQDGLFVPVAVVALLTVGASWVVAVAPDALRRVLTARATPAVALVLGALLTLEGILGLFGRAPVDGLVVAPLSLVAGVLLLAAVLRARAARVTPAQRRARAFETVAVFVVVALALFWAVADYSAAVGRQRAADLVDGLPTGPTVLVHSTRDLGIPAGEGVRLCEADTAEVPSEDEGYRLTYAGLALLIVAGDQYVLLPTSWTRERGSTYLVGVSDEVRLDVRPAGADASAPAGC</sequence>
<keyword evidence="1" id="KW-1133">Transmembrane helix</keyword>
<feature type="transmembrane region" description="Helical" evidence="1">
    <location>
        <begin position="166"/>
        <end position="185"/>
    </location>
</feature>
<dbReference type="Proteomes" id="UP000230842">
    <property type="component" value="Unassembled WGS sequence"/>
</dbReference>
<evidence type="ECO:0000313" key="2">
    <source>
        <dbReference type="EMBL" id="PJJ57638.1"/>
    </source>
</evidence>
<evidence type="ECO:0000256" key="1">
    <source>
        <dbReference type="SAM" id="Phobius"/>
    </source>
</evidence>
<keyword evidence="3" id="KW-1185">Reference proteome</keyword>
<gene>
    <name evidence="2" type="ORF">CLV56_1874</name>
</gene>
<feature type="transmembrane region" description="Helical" evidence="1">
    <location>
        <begin position="103"/>
        <end position="125"/>
    </location>
</feature>
<proteinExistence type="predicted"/>
<dbReference type="AlphaFoldDB" id="A0A0B2B763"/>
<reference evidence="2 3" key="1">
    <citation type="submission" date="2017-11" db="EMBL/GenBank/DDBJ databases">
        <title>Genomic Encyclopedia of Archaeal and Bacterial Type Strains, Phase II (KMG-II): From Individual Species to Whole Genera.</title>
        <authorList>
            <person name="Goeker M."/>
        </authorList>
    </citation>
    <scope>NUCLEOTIDE SEQUENCE [LARGE SCALE GENOMIC DNA]</scope>
    <source>
        <strain evidence="2 3">DSM 27763</strain>
    </source>
</reference>
<comment type="caution">
    <text evidence="2">The sequence shown here is derived from an EMBL/GenBank/DDBJ whole genome shotgun (WGS) entry which is preliminary data.</text>
</comment>
<name>A0A0B2B763_9ACTN</name>
<protein>
    <submittedName>
        <fullName evidence="2">Uncharacterized protein</fullName>
    </submittedName>
</protein>
<keyword evidence="1" id="KW-0472">Membrane</keyword>
<feature type="transmembrane region" description="Helical" evidence="1">
    <location>
        <begin position="70"/>
        <end position="91"/>
    </location>
</feature>